<dbReference type="EMBL" id="JAVDRP010000042">
    <property type="protein sequence ID" value="MDR6413243.1"/>
    <property type="molecule type" value="Genomic_DNA"/>
</dbReference>
<dbReference type="Proteomes" id="UP001264340">
    <property type="component" value="Unassembled WGS sequence"/>
</dbReference>
<organism evidence="1 2">
    <name type="scientific">Paraburkholderia terricola</name>
    <dbReference type="NCBI Taxonomy" id="169427"/>
    <lineage>
        <taxon>Bacteria</taxon>
        <taxon>Pseudomonadati</taxon>
        <taxon>Pseudomonadota</taxon>
        <taxon>Betaproteobacteria</taxon>
        <taxon>Burkholderiales</taxon>
        <taxon>Burkholderiaceae</taxon>
        <taxon>Paraburkholderia</taxon>
    </lineage>
</organism>
<sequence>MRQFLSASCPIALLAIICLVAEQADGKKLNKLREASDIVIVPPGVHVSSYFPPCGVYSNVAEQLNNPAIIASVGEAFGPHAAATVIVVGQAATLSRQHGGEIAKTIRRFGGHGDVASCATFCVRAPKGAKPKSITLSTAGGVTMKTLKWKDGSVGDNVFVGGWSGWRAVTTATANGRPLVCGTAVHWTEAGSATMRMAIQY</sequence>
<comment type="caution">
    <text evidence="1">The sequence shown here is derived from an EMBL/GenBank/DDBJ whole genome shotgun (WGS) entry which is preliminary data.</text>
</comment>
<name>A0ABU1M2J5_9BURK</name>
<reference evidence="1 2" key="1">
    <citation type="submission" date="2023-07" db="EMBL/GenBank/DDBJ databases">
        <title>Sorghum-associated microbial communities from plants grown in Nebraska, USA.</title>
        <authorList>
            <person name="Schachtman D."/>
        </authorList>
    </citation>
    <scope>NUCLEOTIDE SEQUENCE [LARGE SCALE GENOMIC DNA]</scope>
    <source>
        <strain evidence="1 2">DS1316</strain>
    </source>
</reference>
<protein>
    <submittedName>
        <fullName evidence="1">Uncharacterized protein</fullName>
    </submittedName>
</protein>
<evidence type="ECO:0000313" key="2">
    <source>
        <dbReference type="Proteomes" id="UP001264340"/>
    </source>
</evidence>
<dbReference type="RefSeq" id="WP_310127734.1">
    <property type="nucleotide sequence ID" value="NZ_JAVDRP010000042.1"/>
</dbReference>
<gene>
    <name evidence="1" type="ORF">J2804_006681</name>
</gene>
<proteinExistence type="predicted"/>
<evidence type="ECO:0000313" key="1">
    <source>
        <dbReference type="EMBL" id="MDR6413243.1"/>
    </source>
</evidence>
<accession>A0ABU1M2J5</accession>
<keyword evidence="2" id="KW-1185">Reference proteome</keyword>